<keyword evidence="2" id="KW-0732">Signal</keyword>
<keyword evidence="3" id="KW-0574">Periplasm</keyword>
<sequence length="242" mass="26679">MRITLKPQQLTKFISYSCLCILLYTPVAVSGSYQDHKSIYQAARVFIHDYVVAQHGQRPKITIGKLDPRLKLKKCNTKLRSFLPKGSRAMGKATVGIKCTGKKTWSLHVPVSISVYGKVLVASRQLQKGSVITASDVKLTKNNLANLSYGYFEELNNGIGMKLKRHISAGTILTPAMLKKPRIITRGQKVTIMAQSGNMLVRMKGKALGNGAIGDRIKVMNIKSRKKLEGIITLAGEVKIDI</sequence>
<gene>
    <name evidence="5" type="ORF">MNBD_GAMMA06-1943</name>
</gene>
<dbReference type="NCBIfam" id="TIGR03170">
    <property type="entry name" value="flgA_cterm"/>
    <property type="match status" value="1"/>
</dbReference>
<dbReference type="EMBL" id="UOFD01000057">
    <property type="protein sequence ID" value="VAW53078.1"/>
    <property type="molecule type" value="Genomic_DNA"/>
</dbReference>
<evidence type="ECO:0000256" key="1">
    <source>
        <dbReference type="ARBA" id="ARBA00004418"/>
    </source>
</evidence>
<dbReference type="SMART" id="SM00858">
    <property type="entry name" value="SAF"/>
    <property type="match status" value="1"/>
</dbReference>
<evidence type="ECO:0000256" key="3">
    <source>
        <dbReference type="ARBA" id="ARBA00022764"/>
    </source>
</evidence>
<organism evidence="5">
    <name type="scientific">hydrothermal vent metagenome</name>
    <dbReference type="NCBI Taxonomy" id="652676"/>
    <lineage>
        <taxon>unclassified sequences</taxon>
        <taxon>metagenomes</taxon>
        <taxon>ecological metagenomes</taxon>
    </lineage>
</organism>
<dbReference type="Pfam" id="PF17656">
    <property type="entry name" value="ChapFlgA_N"/>
    <property type="match status" value="1"/>
</dbReference>
<evidence type="ECO:0000313" key="5">
    <source>
        <dbReference type="EMBL" id="VAW53078.1"/>
    </source>
</evidence>
<evidence type="ECO:0000259" key="4">
    <source>
        <dbReference type="PROSITE" id="PS50844"/>
    </source>
</evidence>
<dbReference type="InterPro" id="IPR041231">
    <property type="entry name" value="FlgA_N"/>
</dbReference>
<proteinExistence type="predicted"/>
<accession>A0A3B0WAW7</accession>
<dbReference type="Pfam" id="PF13144">
    <property type="entry name" value="ChapFlgA"/>
    <property type="match status" value="1"/>
</dbReference>
<dbReference type="Gene3D" id="2.30.30.760">
    <property type="match status" value="1"/>
</dbReference>
<dbReference type="SUPFAM" id="SSF51269">
    <property type="entry name" value="AFP III-like domain"/>
    <property type="match status" value="1"/>
</dbReference>
<dbReference type="GO" id="GO:0042597">
    <property type="term" value="C:periplasmic space"/>
    <property type="evidence" value="ECO:0007669"/>
    <property type="project" value="UniProtKB-SubCell"/>
</dbReference>
<dbReference type="Gene3D" id="3.90.1210.10">
    <property type="entry name" value="Antifreeze-like/N-acetylneuraminic acid synthase C-terminal domain"/>
    <property type="match status" value="1"/>
</dbReference>
<dbReference type="InterPro" id="IPR036732">
    <property type="entry name" value="AFP_Neu5c_C_sf"/>
</dbReference>
<dbReference type="CDD" id="cd11614">
    <property type="entry name" value="SAF_CpaB_FlgA_like"/>
    <property type="match status" value="1"/>
</dbReference>
<evidence type="ECO:0000256" key="2">
    <source>
        <dbReference type="ARBA" id="ARBA00022729"/>
    </source>
</evidence>
<dbReference type="InterPro" id="IPR039246">
    <property type="entry name" value="Flagellar_FlgA"/>
</dbReference>
<dbReference type="InterPro" id="IPR006190">
    <property type="entry name" value="SAF_AFP_Neu5Ac"/>
</dbReference>
<feature type="domain" description="AFP-like" evidence="4">
    <location>
        <begin position="119"/>
        <end position="181"/>
    </location>
</feature>
<reference evidence="5" key="1">
    <citation type="submission" date="2018-06" db="EMBL/GenBank/DDBJ databases">
        <authorList>
            <person name="Zhirakovskaya E."/>
        </authorList>
    </citation>
    <scope>NUCLEOTIDE SEQUENCE</scope>
</reference>
<comment type="subcellular location">
    <subcellularLocation>
        <location evidence="1">Periplasm</location>
    </subcellularLocation>
</comment>
<dbReference type="PANTHER" id="PTHR36307">
    <property type="entry name" value="FLAGELLA BASAL BODY P-RING FORMATION PROTEIN FLGA"/>
    <property type="match status" value="1"/>
</dbReference>
<dbReference type="PANTHER" id="PTHR36307:SF1">
    <property type="entry name" value="FLAGELLA BASAL BODY P-RING FORMATION PROTEIN FLGA"/>
    <property type="match status" value="1"/>
</dbReference>
<name>A0A3B0WAW7_9ZZZZ</name>
<dbReference type="InterPro" id="IPR013974">
    <property type="entry name" value="SAF"/>
</dbReference>
<protein>
    <recommendedName>
        <fullName evidence="4">AFP-like domain-containing protein</fullName>
    </recommendedName>
</protein>
<dbReference type="PROSITE" id="PS50844">
    <property type="entry name" value="AFP_LIKE"/>
    <property type="match status" value="1"/>
</dbReference>
<dbReference type="GO" id="GO:0044780">
    <property type="term" value="P:bacterial-type flagellum assembly"/>
    <property type="evidence" value="ECO:0007669"/>
    <property type="project" value="InterPro"/>
</dbReference>
<dbReference type="AlphaFoldDB" id="A0A3B0WAW7"/>
<dbReference type="InterPro" id="IPR017585">
    <property type="entry name" value="SAF_FlgA"/>
</dbReference>